<feature type="domain" description="Sushi" evidence="16">
    <location>
        <begin position="1104"/>
        <end position="1162"/>
    </location>
</feature>
<evidence type="ECO:0000313" key="18">
    <source>
        <dbReference type="RefSeq" id="XP_007539822.2"/>
    </source>
</evidence>
<dbReference type="CTD" id="3075"/>
<feature type="disulfide bond" evidence="14">
    <location>
        <begin position="630"/>
        <end position="673"/>
    </location>
</feature>
<evidence type="ECO:0000256" key="15">
    <source>
        <dbReference type="SAM" id="SignalP"/>
    </source>
</evidence>
<feature type="domain" description="Sushi" evidence="16">
    <location>
        <begin position="689"/>
        <end position="746"/>
    </location>
</feature>
<dbReference type="FunFam" id="2.10.70.10:FF:000130">
    <property type="entry name" value="Complement factor H"/>
    <property type="match status" value="1"/>
</dbReference>
<dbReference type="Pfam" id="PF00084">
    <property type="entry name" value="Sushi"/>
    <property type="match status" value="17"/>
</dbReference>
<evidence type="ECO:0000256" key="8">
    <source>
        <dbReference type="ARBA" id="ARBA00022859"/>
    </source>
</evidence>
<feature type="disulfide bond" evidence="14">
    <location>
        <begin position="178"/>
        <end position="205"/>
    </location>
</feature>
<dbReference type="PANTHER" id="PTHR45785:SF7">
    <property type="entry name" value="COMPLEMENT FACTOR H"/>
    <property type="match status" value="1"/>
</dbReference>
<dbReference type="PROSITE" id="PS51257">
    <property type="entry name" value="PROKAR_LIPOPROTEIN"/>
    <property type="match status" value="1"/>
</dbReference>
<dbReference type="GO" id="GO:0005576">
    <property type="term" value="C:extracellular region"/>
    <property type="evidence" value="ECO:0007669"/>
    <property type="project" value="UniProtKB-SubCell"/>
</dbReference>
<evidence type="ECO:0000256" key="10">
    <source>
        <dbReference type="ARBA" id="ARBA00023162"/>
    </source>
</evidence>
<proteinExistence type="predicted"/>
<dbReference type="PANTHER" id="PTHR45785">
    <property type="entry name" value="COMPLEMENT FACTOR H-RELATED"/>
    <property type="match status" value="1"/>
</dbReference>
<feature type="disulfide bond" evidence="14">
    <location>
        <begin position="987"/>
        <end position="1030"/>
    </location>
</feature>
<evidence type="ECO:0000256" key="7">
    <source>
        <dbReference type="ARBA" id="ARBA00022737"/>
    </source>
</evidence>
<protein>
    <recommendedName>
        <fullName evidence="13">Complement factor H</fullName>
    </recommendedName>
</protein>
<evidence type="ECO:0000256" key="1">
    <source>
        <dbReference type="ARBA" id="ARBA00004613"/>
    </source>
</evidence>
<feature type="disulfide bond" evidence="14">
    <location>
        <begin position="1106"/>
        <end position="1149"/>
    </location>
</feature>
<feature type="domain" description="Sushi" evidence="16">
    <location>
        <begin position="927"/>
        <end position="984"/>
    </location>
</feature>
<evidence type="ECO:0000256" key="5">
    <source>
        <dbReference type="ARBA" id="ARBA00022659"/>
    </source>
</evidence>
<dbReference type="InterPro" id="IPR035976">
    <property type="entry name" value="Sushi/SCR/CCP_sf"/>
</dbReference>
<evidence type="ECO:0000256" key="3">
    <source>
        <dbReference type="ARBA" id="ARBA00022588"/>
    </source>
</evidence>
<feature type="domain" description="Sushi" evidence="16">
    <location>
        <begin position="265"/>
        <end position="322"/>
    </location>
</feature>
<evidence type="ECO:0000313" key="17">
    <source>
        <dbReference type="Proteomes" id="UP001652624"/>
    </source>
</evidence>
<comment type="subcellular location">
    <subcellularLocation>
        <location evidence="1">Secreted</location>
    </subcellularLocation>
</comment>
<keyword evidence="11" id="KW-0325">Glycoprotein</keyword>
<feature type="domain" description="Sushi" evidence="16">
    <location>
        <begin position="19"/>
        <end position="82"/>
    </location>
</feature>
<dbReference type="GO" id="GO:0006957">
    <property type="term" value="P:complement activation, alternative pathway"/>
    <property type="evidence" value="ECO:0007669"/>
    <property type="project" value="UniProtKB-KW"/>
</dbReference>
<feature type="domain" description="Sushi" evidence="16">
    <location>
        <begin position="446"/>
        <end position="507"/>
    </location>
</feature>
<dbReference type="AlphaFoldDB" id="A0A1S3ASP8"/>
<keyword evidence="3" id="KW-0399">Innate immunity</keyword>
<keyword evidence="17" id="KW-1185">Reference proteome</keyword>
<feature type="signal peptide" evidence="15">
    <location>
        <begin position="1"/>
        <end position="18"/>
    </location>
</feature>
<dbReference type="PROSITE" id="PS50923">
    <property type="entry name" value="SUSHI"/>
    <property type="match status" value="16"/>
</dbReference>
<dbReference type="eggNOG" id="ENOG502QVSB">
    <property type="taxonomic scope" value="Eukaryota"/>
</dbReference>
<feature type="domain" description="Sushi" evidence="16">
    <location>
        <begin position="806"/>
        <end position="863"/>
    </location>
</feature>
<comment type="caution">
    <text evidence="14">Lacks conserved residue(s) required for the propagation of feature annotation.</text>
</comment>
<dbReference type="RefSeq" id="XP_007539822.2">
    <property type="nucleotide sequence ID" value="XM_007539760.3"/>
</dbReference>
<feature type="domain" description="Sushi" evidence="16">
    <location>
        <begin position="865"/>
        <end position="926"/>
    </location>
</feature>
<evidence type="ECO:0000256" key="14">
    <source>
        <dbReference type="PROSITE-ProRule" id="PRU00302"/>
    </source>
</evidence>
<evidence type="ECO:0000256" key="2">
    <source>
        <dbReference type="ARBA" id="ARBA00022525"/>
    </source>
</evidence>
<dbReference type="InterPro" id="IPR051503">
    <property type="entry name" value="ComplSys_Reg/VirEntry_Med"/>
</dbReference>
<keyword evidence="10" id="KW-0179">Complement alternate pathway</keyword>
<keyword evidence="6 15" id="KW-0732">Signal</keyword>
<feature type="disulfide bond" evidence="14">
    <location>
        <begin position="114"/>
        <end position="141"/>
    </location>
</feature>
<dbReference type="FunFam" id="2.10.70.10:FF:000060">
    <property type="entry name" value="Complement inhibitory factor H"/>
    <property type="match status" value="1"/>
</dbReference>
<feature type="domain" description="Sushi" evidence="16">
    <location>
        <begin position="1044"/>
        <end position="1101"/>
    </location>
</feature>
<name>A0A1S3ASP8_ERIEU</name>
<feature type="domain" description="Sushi" evidence="16">
    <location>
        <begin position="144"/>
        <end position="207"/>
    </location>
</feature>
<dbReference type="InterPro" id="IPR000436">
    <property type="entry name" value="Sushi_SCR_CCP_dom"/>
</dbReference>
<feature type="domain" description="Sushi" evidence="16">
    <location>
        <begin position="83"/>
        <end position="143"/>
    </location>
</feature>
<feature type="chain" id="PRO_5010331629" description="Complement factor H" evidence="15">
    <location>
        <begin position="19"/>
        <end position="1225"/>
    </location>
</feature>
<feature type="domain" description="Sushi" evidence="16">
    <location>
        <begin position="628"/>
        <end position="686"/>
    </location>
</feature>
<dbReference type="SMART" id="SM00032">
    <property type="entry name" value="CCP"/>
    <property type="match status" value="19"/>
</dbReference>
<dbReference type="InParanoid" id="A0A1S3ASP8"/>
<feature type="domain" description="Sushi" evidence="16">
    <location>
        <begin position="208"/>
        <end position="264"/>
    </location>
</feature>
<sequence length="1225" mass="137749">MRFPGIVVWLMFWTACVAQDCNEAPPRKDSEILSGSWPEKSYSEGTKATYKCRPGYRTLGTIIMICRNGKWESLYPSRICQKKPCGHPGDTAFGSFHLAEGTKFEYGAKVVYTCNEGYQLLGEVDYRECEPEGWTNDIPKCEVVKCLPVTEPENGRIAGGSLGPDQEYTFGQVVRFECNSGLMLKGPKEIHCSTNGVWSDGSPECVEISCEVPGIVNGIAISQKKFYRNNERLQYKCNKGFEYSERGDAVCTSFGWSPVPACKEVTCTPPYIPNGFYEPQKHKYRTEDTVTYECKDGFFPTTQGTTVKCTITGWVPAPRCGLKPCDFPEIKHGRLYEEGYYRPYFPAPIGKSYYYHCDENFEPPTQTYWGQISCTKEGWKPKLLCRRKCILDYLAHGQIQQWKRKYYQGETARVTCHSGYSLENGQSIVTCTENDWVPPAKCLPVKTCLKSKLDIENGFLSESAPVYYVNKETTYKCKPGYVTEHGNTSGKISCLEHGWSATPACIKSCVKPVFTNARGKNVSTWFKLNDKVEYECYSGYESKTGSTRGSIVCGDNGWSDQPICYERECQIPKIDRYLSVNPRIEKQKVGSVVKFSCRDNRKRVGPDSSQCYHFGWSPQFPKCKEQVESCVPPPELPNGEVKGLLQGTYEHSDVVEYVCKPRFLMKGSDKIQCVDGEWTALPQCIEEKRTCGDVPELDHGYAEPSDPPYHHGDSINVTCEDGYTMVGDRSLTCNRGLWTQLPKCIATNELLDCKPSNVLTSPPPQSSYSHNFKLNYKCRGKSENKQSTCINGNWEPEINCMEVQTQPCAPPPQIPNAEAMTTTVNYQDGQKISILCQENYLIQDTEEITCKNGKWQSLPHCVEKVSCPQPPPVQNGQIALEKTFEQELYPHGTKLSYICEEGFRISNDDGITCHMGVWSSPPQCTGLPCAPPPEISHGVLSEKADSYHFGDQFTYSCVEGYGINGDPSITCLGAKWSSLPECINTDCSQLPSFDIAKPKGHTKNVYHSGEQVSYACPEFHQMDGSNIVQCINGNWTGNPTCRDVSCKNPPRVENAILPEKVSRYQSGERVRYECKKPFDLFGSIEVMCLNGTWTNPPQCKDSKGKCGTPPPIDNGDITSSPVPVYAPGSTVEYQCQNLYKLEGRAIVRCYNGEWSKPPRCLEPCVISEDIMNKHKIQLRWIDRNKLYSQSGEPVEFSCKHRYRWISPEPLRTKCVEGRIAYPTCG</sequence>
<keyword evidence="8" id="KW-0391">Immunity</keyword>
<dbReference type="GeneID" id="103128836"/>
<dbReference type="FunFam" id="2.10.70.10:FF:000054">
    <property type="entry name" value="Complement inhibitory factor H"/>
    <property type="match status" value="1"/>
</dbReference>
<accession>A0A1S3ASP8</accession>
<keyword evidence="7" id="KW-0677">Repeat</keyword>
<keyword evidence="2" id="KW-0964">Secreted</keyword>
<keyword evidence="9 14" id="KW-1015">Disulfide bond</keyword>
<dbReference type="FunFam" id="2.10.70.10:FF:000026">
    <property type="entry name" value="Complement inhibitory factor H"/>
    <property type="match status" value="4"/>
</dbReference>
<gene>
    <name evidence="18" type="primary">CFH</name>
</gene>
<feature type="domain" description="Sushi" evidence="16">
    <location>
        <begin position="567"/>
        <end position="625"/>
    </location>
</feature>
<feature type="domain" description="Sushi" evidence="16">
    <location>
        <begin position="985"/>
        <end position="1043"/>
    </location>
</feature>
<dbReference type="OrthoDB" id="10051774at2759"/>
<dbReference type="CDD" id="cd00033">
    <property type="entry name" value="CCP"/>
    <property type="match status" value="16"/>
</dbReference>
<evidence type="ECO:0000256" key="12">
    <source>
        <dbReference type="ARBA" id="ARBA00055185"/>
    </source>
</evidence>
<organism evidence="17 18">
    <name type="scientific">Erinaceus europaeus</name>
    <name type="common">Western European hedgehog</name>
    <dbReference type="NCBI Taxonomy" id="9365"/>
    <lineage>
        <taxon>Eukaryota</taxon>
        <taxon>Metazoa</taxon>
        <taxon>Chordata</taxon>
        <taxon>Craniata</taxon>
        <taxon>Vertebrata</taxon>
        <taxon>Euteleostomi</taxon>
        <taxon>Mammalia</taxon>
        <taxon>Eutheria</taxon>
        <taxon>Laurasiatheria</taxon>
        <taxon>Eulipotyphla</taxon>
        <taxon>Erinaceidae</taxon>
        <taxon>Erinaceinae</taxon>
        <taxon>Erinaceus</taxon>
    </lineage>
</organism>
<evidence type="ECO:0000256" key="13">
    <source>
        <dbReference type="ARBA" id="ARBA00073358"/>
    </source>
</evidence>
<evidence type="ECO:0000256" key="6">
    <source>
        <dbReference type="ARBA" id="ARBA00022729"/>
    </source>
</evidence>
<keyword evidence="5 14" id="KW-0768">Sushi</keyword>
<evidence type="ECO:0000256" key="9">
    <source>
        <dbReference type="ARBA" id="ARBA00023157"/>
    </source>
</evidence>
<evidence type="ECO:0000256" key="11">
    <source>
        <dbReference type="ARBA" id="ARBA00023180"/>
    </source>
</evidence>
<dbReference type="Gene3D" id="2.10.70.10">
    <property type="entry name" value="Complement Module, domain 1"/>
    <property type="match status" value="20"/>
</dbReference>
<evidence type="ECO:0000259" key="16">
    <source>
        <dbReference type="PROSITE" id="PS50923"/>
    </source>
</evidence>
<keyword evidence="4" id="KW-0765">Sulfation</keyword>
<dbReference type="SUPFAM" id="SSF57535">
    <property type="entry name" value="Complement control module/SCR domain"/>
    <property type="match status" value="18"/>
</dbReference>
<feature type="domain" description="Sushi" evidence="16">
    <location>
        <begin position="387"/>
        <end position="444"/>
    </location>
</feature>
<dbReference type="FunCoup" id="A0A1S3ASP8">
    <property type="interactions" value="391"/>
</dbReference>
<comment type="function">
    <text evidence="12">Glycoprotein that plays an essential role in maintaining a well-balanced immune response by modulating complement activation. Acts as a soluble inhibitor of complement, where its binding to self markers such as glycan structures prevents complement activation and amplification on cell surfaces. Accelerates the decay of the complement alternative pathway (AP) C3 convertase C3bBb, thus preventing local formation of more C3b, the central player of the complement amplification loop. As a cofactor of the serine protease factor I, CFH also regulates proteolytic degradation of already-deposited C3b. In addition, mediates several cellular responses through interaction with specific receptors. For example, interacts with CR3/ITGAM receptor and thereby mediates the adhesion of human neutrophils to different pathogens. In turn, these pathogens are phagocytosed and destroyed.</text>
</comment>
<reference evidence="18" key="1">
    <citation type="submission" date="2025-08" db="UniProtKB">
        <authorList>
            <consortium name="RefSeq"/>
        </authorList>
    </citation>
    <scope>IDENTIFICATION</scope>
</reference>
<evidence type="ECO:0000256" key="4">
    <source>
        <dbReference type="ARBA" id="ARBA00022641"/>
    </source>
</evidence>
<dbReference type="Proteomes" id="UP001652624">
    <property type="component" value="Chromosome 19"/>
</dbReference>